<keyword evidence="2" id="KW-1185">Reference proteome</keyword>
<name>A0ABQ9IZ54_9CUCU</name>
<dbReference type="Pfam" id="PF06462">
    <property type="entry name" value="Hyd_WA"/>
    <property type="match status" value="2"/>
</dbReference>
<accession>A0ABQ9IZ54</accession>
<sequence length="181" mass="19738">MTFANVVIRDFLISVMFRTGVSTKSPEGARWNPIQIPNGCEVAQISVGPTGLLWAALIDGRALIRTGVTRDNLQGETWVEVRSPADNLRICQVSVGICAVWAGNLGITPMARLPCQDAYTSYEQAIDTTSWIHTGEARVSAGSTVFVDCILQLEWVQTIGTLTILNPDGATNMVRDYDDCF</sequence>
<dbReference type="PANTHER" id="PTHR23250:SF1">
    <property type="entry name" value="TECTONIN BETA-PROPELLER REPEAT-CONTAINING PROTEIN 1"/>
    <property type="match status" value="1"/>
</dbReference>
<proteinExistence type="predicted"/>
<dbReference type="InterPro" id="IPR006624">
    <property type="entry name" value="Beta-propeller_rpt_TECPR"/>
</dbReference>
<protein>
    <submittedName>
        <fullName evidence="1">Uncharacterized protein</fullName>
    </submittedName>
</protein>
<dbReference type="EMBL" id="JAPWTJ010001827">
    <property type="protein sequence ID" value="KAJ8969305.1"/>
    <property type="molecule type" value="Genomic_DNA"/>
</dbReference>
<comment type="caution">
    <text evidence="1">The sequence shown here is derived from an EMBL/GenBank/DDBJ whole genome shotgun (WGS) entry which is preliminary data.</text>
</comment>
<dbReference type="InterPro" id="IPR051513">
    <property type="entry name" value="Tectonin_beta-prop"/>
</dbReference>
<evidence type="ECO:0000313" key="2">
    <source>
        <dbReference type="Proteomes" id="UP001162164"/>
    </source>
</evidence>
<gene>
    <name evidence="1" type="ORF">NQ317_016553</name>
</gene>
<evidence type="ECO:0000313" key="1">
    <source>
        <dbReference type="EMBL" id="KAJ8969305.1"/>
    </source>
</evidence>
<organism evidence="1 2">
    <name type="scientific">Molorchus minor</name>
    <dbReference type="NCBI Taxonomy" id="1323400"/>
    <lineage>
        <taxon>Eukaryota</taxon>
        <taxon>Metazoa</taxon>
        <taxon>Ecdysozoa</taxon>
        <taxon>Arthropoda</taxon>
        <taxon>Hexapoda</taxon>
        <taxon>Insecta</taxon>
        <taxon>Pterygota</taxon>
        <taxon>Neoptera</taxon>
        <taxon>Endopterygota</taxon>
        <taxon>Coleoptera</taxon>
        <taxon>Polyphaga</taxon>
        <taxon>Cucujiformia</taxon>
        <taxon>Chrysomeloidea</taxon>
        <taxon>Cerambycidae</taxon>
        <taxon>Lamiinae</taxon>
        <taxon>Monochamini</taxon>
        <taxon>Molorchus</taxon>
    </lineage>
</organism>
<dbReference type="PANTHER" id="PTHR23250">
    <property type="entry name" value="DYSFERLIN-RELATED"/>
    <property type="match status" value="1"/>
</dbReference>
<dbReference type="Proteomes" id="UP001162164">
    <property type="component" value="Unassembled WGS sequence"/>
</dbReference>
<reference evidence="1" key="1">
    <citation type="journal article" date="2023" name="Insect Mol. Biol.">
        <title>Genome sequencing provides insights into the evolution of gene families encoding plant cell wall-degrading enzymes in longhorned beetles.</title>
        <authorList>
            <person name="Shin N.R."/>
            <person name="Okamura Y."/>
            <person name="Kirsch R."/>
            <person name="Pauchet Y."/>
        </authorList>
    </citation>
    <scope>NUCLEOTIDE SEQUENCE</scope>
    <source>
        <strain evidence="1">MMC_N1</strain>
    </source>
</reference>